<reference evidence="1" key="1">
    <citation type="journal article" date="2020" name="Microb. Genom.">
        <title>Genetic diversity of clinical and environmental Mucorales isolates obtained from an investigation of mucormycosis cases among solid organ transplant recipients.</title>
        <authorList>
            <person name="Nguyen M.H."/>
            <person name="Kaul D."/>
            <person name="Muto C."/>
            <person name="Cheng S.J."/>
            <person name="Richter R.A."/>
            <person name="Bruno V.M."/>
            <person name="Liu G."/>
            <person name="Beyhan S."/>
            <person name="Sundermann A.J."/>
            <person name="Mounaud S."/>
            <person name="Pasculle A.W."/>
            <person name="Nierman W.C."/>
            <person name="Driscoll E."/>
            <person name="Cumbie R."/>
            <person name="Clancy C.J."/>
            <person name="Dupont C.L."/>
        </authorList>
    </citation>
    <scope>NUCLEOTIDE SEQUENCE</scope>
    <source>
        <strain evidence="1">GL16</strain>
    </source>
</reference>
<sequence>MLKAADTFGRKSHRKINYHDIWNIMNKVDKELYHFHKNHMESFNIWMDQKLPEEGFHCFTGRLSYSQDSSLFACGFVSPDQQIRMKNSKAFCLDATHSISSNLSAIVYTLIIRDDSIGRGWPVDYMITNDRSTGPIVEWLQHLRNSGLLVDPEQFTIDCCQSEVNAITRIFNPNRTKIQFCVFHVTQAWNKHLVLVSVPGNTPGENRSLRGEMMRYLQKIVYEEGKDQFLQMVTAFQLKYADQSKFMDYFTRSWCTEDKMKVWSRSFKDRQYSHMLTNNYIESWHNQLKTVFLGRSGPRKWRNVTFFKQQRLRELEAEEADEEVRSDMITGPITLENSGKCKYMVCSFVEGASVGYSIEVTEDNLIMPCTCYDFEKRRQPFTTSVVDRKKDIAKHCMDISSTLKYANSDLLRLSTYMTEEEATIMHEKYKHALQFVQEMKDKYQTHFRQSSTQL</sequence>
<evidence type="ECO:0000313" key="2">
    <source>
        <dbReference type="Proteomes" id="UP000717996"/>
    </source>
</evidence>
<dbReference type="PANTHER" id="PTHR33977">
    <property type="entry name" value="ZINC ION BINDING PROTEIN"/>
    <property type="match status" value="1"/>
</dbReference>
<dbReference type="PANTHER" id="PTHR33977:SF1">
    <property type="entry name" value="ZINC ION BINDING PROTEIN"/>
    <property type="match status" value="1"/>
</dbReference>
<gene>
    <name evidence="1" type="ORF">G6F51_011188</name>
</gene>
<dbReference type="EMBL" id="JAANIT010002574">
    <property type="protein sequence ID" value="KAG1536045.1"/>
    <property type="molecule type" value="Genomic_DNA"/>
</dbReference>
<protein>
    <recommendedName>
        <fullName evidence="3">MULE transposase domain-containing protein</fullName>
    </recommendedName>
</protein>
<proteinExistence type="predicted"/>
<dbReference type="OrthoDB" id="2430203at2759"/>
<evidence type="ECO:0008006" key="3">
    <source>
        <dbReference type="Google" id="ProtNLM"/>
    </source>
</evidence>
<dbReference type="Proteomes" id="UP000717996">
    <property type="component" value="Unassembled WGS sequence"/>
</dbReference>
<organism evidence="1 2">
    <name type="scientific">Rhizopus oryzae</name>
    <name type="common">Mucormycosis agent</name>
    <name type="synonym">Rhizopus arrhizus var. delemar</name>
    <dbReference type="NCBI Taxonomy" id="64495"/>
    <lineage>
        <taxon>Eukaryota</taxon>
        <taxon>Fungi</taxon>
        <taxon>Fungi incertae sedis</taxon>
        <taxon>Mucoromycota</taxon>
        <taxon>Mucoromycotina</taxon>
        <taxon>Mucoromycetes</taxon>
        <taxon>Mucorales</taxon>
        <taxon>Mucorineae</taxon>
        <taxon>Rhizopodaceae</taxon>
        <taxon>Rhizopus</taxon>
    </lineage>
</organism>
<comment type="caution">
    <text evidence="1">The sequence shown here is derived from an EMBL/GenBank/DDBJ whole genome shotgun (WGS) entry which is preliminary data.</text>
</comment>
<name>A0A9P6XZK2_RHIOR</name>
<evidence type="ECO:0000313" key="1">
    <source>
        <dbReference type="EMBL" id="KAG1536045.1"/>
    </source>
</evidence>
<accession>A0A9P6XZK2</accession>
<dbReference type="AlphaFoldDB" id="A0A9P6XZK2"/>